<reference evidence="1 2" key="1">
    <citation type="journal article" date="2020" name="Front. Microbiol.">
        <title>Single-cell genomics of novel Actinobacteria with the Wood-Ljungdahl pathway discovered in a serpentinizing system.</title>
        <authorList>
            <person name="Merino N."/>
            <person name="Kawai M."/>
            <person name="Boyd E.S."/>
            <person name="Colman D.R."/>
            <person name="McGlynn S.E."/>
            <person name="Nealson K.H."/>
            <person name="Kurokawa K."/>
            <person name="Hongoh Y."/>
        </authorList>
    </citation>
    <scope>NUCLEOTIDE SEQUENCE [LARGE SCALE GENOMIC DNA]</scope>
    <source>
        <strain evidence="1 2">S42</strain>
    </source>
</reference>
<name>A0A6V8PMD6_9ACTN</name>
<proteinExistence type="predicted"/>
<protein>
    <recommendedName>
        <fullName evidence="3">Gfo/Idh/MocA-like oxidoreductase N-terminal domain-containing protein</fullName>
    </recommendedName>
</protein>
<evidence type="ECO:0008006" key="3">
    <source>
        <dbReference type="Google" id="ProtNLM"/>
    </source>
</evidence>
<comment type="caution">
    <text evidence="1">The sequence shown here is derived from an EMBL/GenBank/DDBJ whole genome shotgun (WGS) entry which is preliminary data.</text>
</comment>
<gene>
    <name evidence="1" type="ORF">HKBW3S42_01763</name>
</gene>
<organism evidence="1 2">
    <name type="scientific">Candidatus Hakubella thermalkaliphila</name>
    <dbReference type="NCBI Taxonomy" id="2754717"/>
    <lineage>
        <taxon>Bacteria</taxon>
        <taxon>Bacillati</taxon>
        <taxon>Actinomycetota</taxon>
        <taxon>Actinomycetota incertae sedis</taxon>
        <taxon>Candidatus Hakubellales</taxon>
        <taxon>Candidatus Hakubellaceae</taxon>
        <taxon>Candidatus Hakubella</taxon>
    </lineage>
</organism>
<evidence type="ECO:0000313" key="1">
    <source>
        <dbReference type="EMBL" id="GFP33427.1"/>
    </source>
</evidence>
<sequence>MKKLKAGIIGIGFVGVAHIEAIRRAGFAGSAGIAGRDYDKTTKESERLGITRV</sequence>
<dbReference type="Proteomes" id="UP000568877">
    <property type="component" value="Unassembled WGS sequence"/>
</dbReference>
<dbReference type="InterPro" id="IPR036291">
    <property type="entry name" value="NAD(P)-bd_dom_sf"/>
</dbReference>
<dbReference type="SUPFAM" id="SSF51735">
    <property type="entry name" value="NAD(P)-binding Rossmann-fold domains"/>
    <property type="match status" value="1"/>
</dbReference>
<evidence type="ECO:0000313" key="2">
    <source>
        <dbReference type="Proteomes" id="UP000568877"/>
    </source>
</evidence>
<dbReference type="AlphaFoldDB" id="A0A6V8PMD6"/>
<accession>A0A6V8PMD6</accession>
<dbReference type="EMBL" id="BLSA01000471">
    <property type="protein sequence ID" value="GFP33427.1"/>
    <property type="molecule type" value="Genomic_DNA"/>
</dbReference>